<accession>A0A1H4AZS3</accession>
<organism evidence="2 3">
    <name type="scientific">Alkalimonas amylolytica</name>
    <dbReference type="NCBI Taxonomy" id="152573"/>
    <lineage>
        <taxon>Bacteria</taxon>
        <taxon>Pseudomonadati</taxon>
        <taxon>Pseudomonadota</taxon>
        <taxon>Gammaproteobacteria</taxon>
        <taxon>Alkalimonas</taxon>
    </lineage>
</organism>
<dbReference type="STRING" id="152573.SAMN04488051_10399"/>
<dbReference type="OrthoDB" id="5772048at2"/>
<proteinExistence type="predicted"/>
<evidence type="ECO:0000313" key="3">
    <source>
        <dbReference type="Proteomes" id="UP000198773"/>
    </source>
</evidence>
<name>A0A1H4AZS3_ALKAM</name>
<evidence type="ECO:0000313" key="2">
    <source>
        <dbReference type="EMBL" id="SEA41287.1"/>
    </source>
</evidence>
<dbReference type="EMBL" id="FNRM01000003">
    <property type="protein sequence ID" value="SEA41287.1"/>
    <property type="molecule type" value="Genomic_DNA"/>
</dbReference>
<gene>
    <name evidence="2" type="ORF">SAMN04488051_10399</name>
</gene>
<evidence type="ECO:0008006" key="4">
    <source>
        <dbReference type="Google" id="ProtNLM"/>
    </source>
</evidence>
<dbReference type="Proteomes" id="UP000198773">
    <property type="component" value="Unassembled WGS sequence"/>
</dbReference>
<dbReference type="AlphaFoldDB" id="A0A1H4AZS3"/>
<protein>
    <recommendedName>
        <fullName evidence="4">DUF2897 domain-containing protein</fullName>
    </recommendedName>
</protein>
<feature type="region of interest" description="Disordered" evidence="1">
    <location>
        <begin position="31"/>
        <end position="70"/>
    </location>
</feature>
<evidence type="ECO:0000256" key="1">
    <source>
        <dbReference type="SAM" id="MobiDB-lite"/>
    </source>
</evidence>
<feature type="compositionally biased region" description="Basic and acidic residues" evidence="1">
    <location>
        <begin position="38"/>
        <end position="61"/>
    </location>
</feature>
<keyword evidence="3" id="KW-1185">Reference proteome</keyword>
<reference evidence="2 3" key="1">
    <citation type="submission" date="2016-10" db="EMBL/GenBank/DDBJ databases">
        <authorList>
            <person name="de Groot N.N."/>
        </authorList>
    </citation>
    <scope>NUCLEOTIDE SEQUENCE [LARGE SCALE GENOMIC DNA]</scope>
    <source>
        <strain evidence="2 3">CGMCC 1.3430</strain>
    </source>
</reference>
<dbReference type="RefSeq" id="WP_091341257.1">
    <property type="nucleotide sequence ID" value="NZ_FNRM01000003.1"/>
</dbReference>
<sequence>MNWMLLTALALAFGLILGNLMLIRYLDKLPGSKVTPKTKPDTGNEPAKDIQHAAAKQEEQAKPPSKPPEA</sequence>